<dbReference type="Gene3D" id="1.10.260.40">
    <property type="entry name" value="lambda repressor-like DNA-binding domains"/>
    <property type="match status" value="1"/>
</dbReference>
<sequence>MKIQENIKCNLRSIMKKRNLSLTEFAEDLGIARSSLQRYLDGNSNPRADTIQLFADRLNIPVEILVGGFKPEYAKTIDDLPELLVDLHSHLKSMSEVSYKLHLTCDALDEILFGDSDED</sequence>
<dbReference type="SUPFAM" id="SSF47413">
    <property type="entry name" value="lambda repressor-like DNA-binding domains"/>
    <property type="match status" value="1"/>
</dbReference>
<dbReference type="InterPro" id="IPR001387">
    <property type="entry name" value="Cro/C1-type_HTH"/>
</dbReference>
<reference evidence="2" key="1">
    <citation type="journal article" date="2021" name="Proc. Natl. Acad. Sci. U.S.A.">
        <title>A Catalog of Tens of Thousands of Viruses from Human Metagenomes Reveals Hidden Associations with Chronic Diseases.</title>
        <authorList>
            <person name="Tisza M.J."/>
            <person name="Buck C.B."/>
        </authorList>
    </citation>
    <scope>NUCLEOTIDE SEQUENCE</scope>
    <source>
        <strain evidence="2">CtnNB1</strain>
    </source>
</reference>
<evidence type="ECO:0000259" key="1">
    <source>
        <dbReference type="PROSITE" id="PS50943"/>
    </source>
</evidence>
<feature type="domain" description="HTH cro/C1-type" evidence="1">
    <location>
        <begin position="11"/>
        <end position="65"/>
    </location>
</feature>
<proteinExistence type="predicted"/>
<dbReference type="Pfam" id="PF01381">
    <property type="entry name" value="HTH_3"/>
    <property type="match status" value="1"/>
</dbReference>
<dbReference type="PROSITE" id="PS50943">
    <property type="entry name" value="HTH_CROC1"/>
    <property type="match status" value="1"/>
</dbReference>
<evidence type="ECO:0000313" key="2">
    <source>
        <dbReference type="EMBL" id="DAF98346.1"/>
    </source>
</evidence>
<dbReference type="GO" id="GO:0003677">
    <property type="term" value="F:DNA binding"/>
    <property type="evidence" value="ECO:0007669"/>
    <property type="project" value="InterPro"/>
</dbReference>
<dbReference type="CDD" id="cd00093">
    <property type="entry name" value="HTH_XRE"/>
    <property type="match status" value="1"/>
</dbReference>
<dbReference type="SMART" id="SM00530">
    <property type="entry name" value="HTH_XRE"/>
    <property type="match status" value="1"/>
</dbReference>
<accession>A0A8S5UVC9</accession>
<dbReference type="InterPro" id="IPR010982">
    <property type="entry name" value="Lambda_DNA-bd_dom_sf"/>
</dbReference>
<name>A0A8S5UVC9_9CAUD</name>
<dbReference type="EMBL" id="BK016146">
    <property type="protein sequence ID" value="DAF98346.1"/>
    <property type="molecule type" value="Genomic_DNA"/>
</dbReference>
<protein>
    <submittedName>
        <fullName evidence="2">Helix-turn-helix domain protein</fullName>
    </submittedName>
</protein>
<organism evidence="2">
    <name type="scientific">Siphoviridae sp. ctnNB1</name>
    <dbReference type="NCBI Taxonomy" id="2825660"/>
    <lineage>
        <taxon>Viruses</taxon>
        <taxon>Duplodnaviria</taxon>
        <taxon>Heunggongvirae</taxon>
        <taxon>Uroviricota</taxon>
        <taxon>Caudoviricetes</taxon>
    </lineage>
</organism>